<keyword evidence="3" id="KW-1185">Reference proteome</keyword>
<name>A0A1G9LK94_9PSED</name>
<protein>
    <submittedName>
        <fullName evidence="2">Putative DNA-binding domain-containing protein</fullName>
    </submittedName>
</protein>
<sequence>MRLSEWQRQMEAYLLDDRTEPNAALRASLVGSSALSVDEGLAIYHNAYRARLVQALAEDYPAVSARLGEAFEGMARDYLRVCPSRHYSLRWLGERLPAFIEQRGDQALAELVRLEWAFTLAFDAAQGEPLTLADMAAMPANDWPGLRVHLQPSVQWLGCRYNSVEAWRSHKEGSGLPGSRTLDEINHCLIWRQGLISRYRSLEEGEAEALKGMAVDGLCFAELCTVLSERNENAALQAAVWLKRWVSEGLLAGISGTTNDS</sequence>
<dbReference type="Pfam" id="PF09836">
    <property type="entry name" value="DUF2063"/>
    <property type="match status" value="1"/>
</dbReference>
<accession>A0A1G9LK94</accession>
<dbReference type="InterPro" id="IPR044922">
    <property type="entry name" value="DUF2063_N_sf"/>
</dbReference>
<dbReference type="InterPro" id="IPR018640">
    <property type="entry name" value="DUF2063"/>
</dbReference>
<feature type="domain" description="Putative DNA-binding" evidence="1">
    <location>
        <begin position="5"/>
        <end position="100"/>
    </location>
</feature>
<evidence type="ECO:0000313" key="2">
    <source>
        <dbReference type="EMBL" id="SDL61905.1"/>
    </source>
</evidence>
<proteinExistence type="predicted"/>
<dbReference type="Proteomes" id="UP000198706">
    <property type="component" value="Unassembled WGS sequence"/>
</dbReference>
<evidence type="ECO:0000259" key="1">
    <source>
        <dbReference type="Pfam" id="PF09836"/>
    </source>
</evidence>
<dbReference type="EMBL" id="FNFD01000025">
    <property type="protein sequence ID" value="SDL61905.1"/>
    <property type="molecule type" value="Genomic_DNA"/>
</dbReference>
<dbReference type="GO" id="GO:0003677">
    <property type="term" value="F:DNA binding"/>
    <property type="evidence" value="ECO:0007669"/>
    <property type="project" value="UniProtKB-KW"/>
</dbReference>
<evidence type="ECO:0000313" key="3">
    <source>
        <dbReference type="Proteomes" id="UP000198706"/>
    </source>
</evidence>
<dbReference type="Gene3D" id="1.10.150.690">
    <property type="entry name" value="DUF2063"/>
    <property type="match status" value="1"/>
</dbReference>
<organism evidence="2 3">
    <name type="scientific">Pseudomonas indica</name>
    <dbReference type="NCBI Taxonomy" id="137658"/>
    <lineage>
        <taxon>Bacteria</taxon>
        <taxon>Pseudomonadati</taxon>
        <taxon>Pseudomonadota</taxon>
        <taxon>Gammaproteobacteria</taxon>
        <taxon>Pseudomonadales</taxon>
        <taxon>Pseudomonadaceae</taxon>
        <taxon>Pseudomonas</taxon>
    </lineage>
</organism>
<dbReference type="AlphaFoldDB" id="A0A1G9LK94"/>
<gene>
    <name evidence="2" type="ORF">SAMN05216186_12531</name>
</gene>
<reference evidence="2 3" key="1">
    <citation type="submission" date="2016-10" db="EMBL/GenBank/DDBJ databases">
        <authorList>
            <person name="de Groot N.N."/>
        </authorList>
    </citation>
    <scope>NUCLEOTIDE SEQUENCE [LARGE SCALE GENOMIC DNA]</scope>
    <source>
        <strain evidence="2 3">JCM 21544</strain>
    </source>
</reference>
<dbReference type="STRING" id="137658.SAMN05216186_12531"/>
<keyword evidence="2" id="KW-0238">DNA-binding</keyword>
<dbReference type="RefSeq" id="WP_084339252.1">
    <property type="nucleotide sequence ID" value="NZ_FNFD01000025.1"/>
</dbReference>